<comment type="caution">
    <text evidence="2">The sequence shown here is derived from an EMBL/GenBank/DDBJ whole genome shotgun (WGS) entry which is preliminary data.</text>
</comment>
<feature type="compositionally biased region" description="Polar residues" evidence="1">
    <location>
        <begin position="92"/>
        <end position="102"/>
    </location>
</feature>
<protein>
    <submittedName>
        <fullName evidence="2">Uncharacterized protein</fullName>
    </submittedName>
</protein>
<evidence type="ECO:0000313" key="3">
    <source>
        <dbReference type="Proteomes" id="UP000440224"/>
    </source>
</evidence>
<dbReference type="Proteomes" id="UP000440224">
    <property type="component" value="Unassembled WGS sequence"/>
</dbReference>
<evidence type="ECO:0000256" key="1">
    <source>
        <dbReference type="SAM" id="MobiDB-lite"/>
    </source>
</evidence>
<dbReference type="EMBL" id="WJIE01000003">
    <property type="protein sequence ID" value="MRG92625.1"/>
    <property type="molecule type" value="Genomic_DNA"/>
</dbReference>
<dbReference type="RefSeq" id="WP_153819486.1">
    <property type="nucleotide sequence ID" value="NZ_WJIE01000003.1"/>
</dbReference>
<accession>A0A6N7PQX6</accession>
<evidence type="ECO:0000313" key="2">
    <source>
        <dbReference type="EMBL" id="MRG92625.1"/>
    </source>
</evidence>
<sequence>MRRESIVWVCAASLLMFGCGKSSDDAEGTAAESEGAIGVAECDAYVKKMEAFLEGLPEEARAAREPGFKAMQKAWREAAQTPGGKEGLAATCKQNLDTLPSK</sequence>
<keyword evidence="3" id="KW-1185">Reference proteome</keyword>
<organism evidence="2 3">
    <name type="scientific">Polyangium spumosum</name>
    <dbReference type="NCBI Taxonomy" id="889282"/>
    <lineage>
        <taxon>Bacteria</taxon>
        <taxon>Pseudomonadati</taxon>
        <taxon>Myxococcota</taxon>
        <taxon>Polyangia</taxon>
        <taxon>Polyangiales</taxon>
        <taxon>Polyangiaceae</taxon>
        <taxon>Polyangium</taxon>
    </lineage>
</organism>
<proteinExistence type="predicted"/>
<name>A0A6N7PQX6_9BACT</name>
<gene>
    <name evidence="2" type="ORF">GF068_11890</name>
</gene>
<dbReference type="PROSITE" id="PS51257">
    <property type="entry name" value="PROKAR_LIPOPROTEIN"/>
    <property type="match status" value="1"/>
</dbReference>
<feature type="region of interest" description="Disordered" evidence="1">
    <location>
        <begin position="79"/>
        <end position="102"/>
    </location>
</feature>
<dbReference type="AlphaFoldDB" id="A0A6N7PQX6"/>
<dbReference type="OrthoDB" id="5517379at2"/>
<reference evidence="2 3" key="1">
    <citation type="submission" date="2019-10" db="EMBL/GenBank/DDBJ databases">
        <title>A soil myxobacterium in the family Polyangiaceae.</title>
        <authorList>
            <person name="Li Y."/>
            <person name="Wang J."/>
        </authorList>
    </citation>
    <scope>NUCLEOTIDE SEQUENCE [LARGE SCALE GENOMIC DNA]</scope>
    <source>
        <strain evidence="2 3">DSM 14734</strain>
    </source>
</reference>